<organism evidence="1">
    <name type="scientific">Triatoma infestans</name>
    <name type="common">Assassin bug</name>
    <dbReference type="NCBI Taxonomy" id="30076"/>
    <lineage>
        <taxon>Eukaryota</taxon>
        <taxon>Metazoa</taxon>
        <taxon>Ecdysozoa</taxon>
        <taxon>Arthropoda</taxon>
        <taxon>Hexapoda</taxon>
        <taxon>Insecta</taxon>
        <taxon>Pterygota</taxon>
        <taxon>Neoptera</taxon>
        <taxon>Paraneoptera</taxon>
        <taxon>Hemiptera</taxon>
        <taxon>Heteroptera</taxon>
        <taxon>Panheteroptera</taxon>
        <taxon>Cimicomorpha</taxon>
        <taxon>Reduviidae</taxon>
        <taxon>Triatominae</taxon>
        <taxon>Triatoma</taxon>
    </lineage>
</organism>
<evidence type="ECO:0000313" key="1">
    <source>
        <dbReference type="EMBL" id="JAR98420.1"/>
    </source>
</evidence>
<reference evidence="1" key="2">
    <citation type="journal article" date="2017" name="J. Med. Entomol.">
        <title>Transcriptome Analysis of the Triatoma infestans (Hemiptera: Reduviidae) Integument.</title>
        <authorList>
            <person name="Calderon-Fernandez G.M."/>
            <person name="Moriconi D.E."/>
            <person name="Dulbecco A.B."/>
            <person name="Juarez M.P."/>
        </authorList>
    </citation>
    <scope>NUCLEOTIDE SEQUENCE</scope>
    <source>
        <strain evidence="1">Int1</strain>
        <tissue evidence="1">Integument</tissue>
    </source>
</reference>
<dbReference type="AlphaFoldDB" id="A0A161M819"/>
<accession>A0A161M819</accession>
<dbReference type="EMBL" id="GEMB01004880">
    <property type="protein sequence ID" value="JAR98420.1"/>
    <property type="molecule type" value="Transcribed_RNA"/>
</dbReference>
<feature type="non-terminal residue" evidence="1">
    <location>
        <position position="1"/>
    </location>
</feature>
<sequence>DDLFGTLKITLPGELNSDQIANLPNLALGDSIAQVPDSPPQWSSFSELPQSVFLANGQKVKLSSSTGKPPRKGSTQVKTIVVKQPTLTTTTTTIKPPTVLFEELTKNVLPPGADFELIRQKQDGALEEVGNIQNFQQKKLHSSSWKNNRMELLKYKGSEVMKTYKLIPKKRK</sequence>
<proteinExistence type="predicted"/>
<protein>
    <submittedName>
        <fullName evidence="1">Bromodomain-containing protein</fullName>
    </submittedName>
</protein>
<reference evidence="1" key="1">
    <citation type="submission" date="2016-04" db="EMBL/GenBank/DDBJ databases">
        <authorList>
            <person name="Calderon-Fernandez G.M.Sr."/>
        </authorList>
    </citation>
    <scope>NUCLEOTIDE SEQUENCE</scope>
    <source>
        <strain evidence="1">Int1</strain>
        <tissue evidence="1">Integument</tissue>
    </source>
</reference>
<name>A0A161M819_TRIIF</name>